<dbReference type="Gramene" id="PGSC0003DMT400092987">
    <property type="protein sequence ID" value="PGSC0003DMT400092987"/>
    <property type="gene ID" value="PGSC0003DMG400042558"/>
</dbReference>
<proteinExistence type="predicted"/>
<evidence type="ECO:0000313" key="3">
    <source>
        <dbReference type="Proteomes" id="UP000011115"/>
    </source>
</evidence>
<sequence>MRKELVVLKDMMDGFKILVQDRLQAIDSVNTEDFQTQLAEIRAQVAKLAEKLVQVPTMVMLESLMQFLSQAPSVQSLDDFWGELPKSKSGKKNTKSESLMRSCLLTYPKRTKYNKRNPARLREERQQKLKHLRNNIEMRGDPRTVGQPTVHSAGPSFVSERTLKVPASEKMSKY</sequence>
<evidence type="ECO:0000256" key="1">
    <source>
        <dbReference type="SAM" id="MobiDB-lite"/>
    </source>
</evidence>
<name>M1DR09_SOLTU</name>
<evidence type="ECO:0008006" key="4">
    <source>
        <dbReference type="Google" id="ProtNLM"/>
    </source>
</evidence>
<dbReference type="EnsemblPlants" id="PGSC0003DMT400092987">
    <property type="protein sequence ID" value="PGSC0003DMT400092987"/>
    <property type="gene ID" value="PGSC0003DMG400042558"/>
</dbReference>
<accession>M1DR09</accession>
<dbReference type="HOGENOM" id="CLU_093319_2_0_1"/>
<keyword evidence="3" id="KW-1185">Reference proteome</keyword>
<protein>
    <recommendedName>
        <fullName evidence="4">Integrase core domain containing protein</fullName>
    </recommendedName>
</protein>
<reference evidence="3" key="1">
    <citation type="journal article" date="2011" name="Nature">
        <title>Genome sequence and analysis of the tuber crop potato.</title>
        <authorList>
            <consortium name="The Potato Genome Sequencing Consortium"/>
        </authorList>
    </citation>
    <scope>NUCLEOTIDE SEQUENCE [LARGE SCALE GENOMIC DNA]</scope>
    <source>
        <strain evidence="3">cv. DM1-3 516 R44</strain>
    </source>
</reference>
<dbReference type="Proteomes" id="UP000011115">
    <property type="component" value="Unassembled WGS sequence"/>
</dbReference>
<organism evidence="2 3">
    <name type="scientific">Solanum tuberosum</name>
    <name type="common">Potato</name>
    <dbReference type="NCBI Taxonomy" id="4113"/>
    <lineage>
        <taxon>Eukaryota</taxon>
        <taxon>Viridiplantae</taxon>
        <taxon>Streptophyta</taxon>
        <taxon>Embryophyta</taxon>
        <taxon>Tracheophyta</taxon>
        <taxon>Spermatophyta</taxon>
        <taxon>Magnoliopsida</taxon>
        <taxon>eudicotyledons</taxon>
        <taxon>Gunneridae</taxon>
        <taxon>Pentapetalae</taxon>
        <taxon>asterids</taxon>
        <taxon>lamiids</taxon>
        <taxon>Solanales</taxon>
        <taxon>Solanaceae</taxon>
        <taxon>Solanoideae</taxon>
        <taxon>Solaneae</taxon>
        <taxon>Solanum</taxon>
    </lineage>
</organism>
<dbReference type="InParanoid" id="M1DR09"/>
<evidence type="ECO:0000313" key="2">
    <source>
        <dbReference type="EnsemblPlants" id="PGSC0003DMT400092987"/>
    </source>
</evidence>
<reference evidence="2" key="2">
    <citation type="submission" date="2015-06" db="UniProtKB">
        <authorList>
            <consortium name="EnsemblPlants"/>
        </authorList>
    </citation>
    <scope>IDENTIFICATION</scope>
    <source>
        <strain evidence="2">DM1-3 516 R44</strain>
    </source>
</reference>
<dbReference type="PaxDb" id="4113-PGSC0003DMT400092987"/>
<dbReference type="AlphaFoldDB" id="M1DR09"/>
<feature type="region of interest" description="Disordered" evidence="1">
    <location>
        <begin position="136"/>
        <end position="174"/>
    </location>
</feature>